<dbReference type="EMBL" id="PRLF01000003">
    <property type="protein sequence ID" value="RAW66434.1"/>
    <property type="molecule type" value="Genomic_DNA"/>
</dbReference>
<comment type="caution">
    <text evidence="2">The sequence shown here is derived from an EMBL/GenBank/DDBJ whole genome shotgun (WGS) entry which is preliminary data.</text>
</comment>
<keyword evidence="1" id="KW-0175">Coiled coil</keyword>
<proteinExistence type="predicted"/>
<evidence type="ECO:0000256" key="1">
    <source>
        <dbReference type="SAM" id="Coils"/>
    </source>
</evidence>
<dbReference type="RefSeq" id="WP_112121036.1">
    <property type="nucleotide sequence ID" value="NZ_PRLF01000003.1"/>
</dbReference>
<organism evidence="2 3">
    <name type="scientific">Faecalibacterium prausnitzii</name>
    <dbReference type="NCBI Taxonomy" id="853"/>
    <lineage>
        <taxon>Bacteria</taxon>
        <taxon>Bacillati</taxon>
        <taxon>Bacillota</taxon>
        <taxon>Clostridia</taxon>
        <taxon>Eubacteriales</taxon>
        <taxon>Oscillospiraceae</taxon>
        <taxon>Faecalibacterium</taxon>
    </lineage>
</organism>
<dbReference type="Proteomes" id="UP000250550">
    <property type="component" value="Unassembled WGS sequence"/>
</dbReference>
<evidence type="ECO:0000313" key="3">
    <source>
        <dbReference type="Proteomes" id="UP000250550"/>
    </source>
</evidence>
<protein>
    <submittedName>
        <fullName evidence="2">Uncharacterized protein</fullName>
    </submittedName>
</protein>
<sequence>MAVYYDNTSLKAKHERKRSLEELTKENKELKTRLQATEEDLTNTQVALTEVYEMLAGGGENG</sequence>
<accession>A0A329UXG5</accession>
<dbReference type="AlphaFoldDB" id="A0A329UXG5"/>
<gene>
    <name evidence="2" type="ORF">C4N21_03770</name>
</gene>
<name>A0A329UXG5_9FIRM</name>
<feature type="coiled-coil region" evidence="1">
    <location>
        <begin position="13"/>
        <end position="47"/>
    </location>
</feature>
<reference evidence="2 3" key="1">
    <citation type="submission" date="2018-02" db="EMBL/GenBank/DDBJ databases">
        <title>Complete genome sequencing of Faecalibacterium prausnitzii strains isolated from the human gut.</title>
        <authorList>
            <person name="Fitzgerald B.C."/>
            <person name="Shkoporov A.N."/>
            <person name="Ross P.R."/>
            <person name="Hill C."/>
        </authorList>
    </citation>
    <scope>NUCLEOTIDE SEQUENCE [LARGE SCALE GENOMIC DNA]</scope>
    <source>
        <strain evidence="2 3">APC924/119</strain>
    </source>
</reference>
<evidence type="ECO:0000313" key="2">
    <source>
        <dbReference type="EMBL" id="RAW66434.1"/>
    </source>
</evidence>